<sequence>MQIFSLFLHTLTNRENALAFSKKRCAMDGANSKGVFAMQKLQVENPQGSGFSYTLAKKSQSPAIKEYL</sequence>
<protein>
    <submittedName>
        <fullName evidence="1">Uncharacterized protein</fullName>
    </submittedName>
</protein>
<reference evidence="1" key="1">
    <citation type="submission" date="2012-03" db="EMBL/GenBank/DDBJ databases">
        <title>Functional metagenomics reveals considerable lignocellulase gene clusters in the gut microbiome of a wood-feeding higher termite.</title>
        <authorList>
            <person name="Liu N."/>
        </authorList>
    </citation>
    <scope>NUCLEOTIDE SEQUENCE</scope>
</reference>
<dbReference type="EMBL" id="JQ844171">
    <property type="protein sequence ID" value="AGS51803.1"/>
    <property type="molecule type" value="Genomic_DNA"/>
</dbReference>
<name>A0A806KFK9_9BACT</name>
<proteinExistence type="predicted"/>
<organism evidence="1">
    <name type="scientific">uncultured bacterium contig00053</name>
    <dbReference type="NCBI Taxonomy" id="1181537"/>
    <lineage>
        <taxon>Bacteria</taxon>
        <taxon>environmental samples</taxon>
    </lineage>
</organism>
<dbReference type="AlphaFoldDB" id="A0A806KFK9"/>
<evidence type="ECO:0000313" key="1">
    <source>
        <dbReference type="EMBL" id="AGS51803.1"/>
    </source>
</evidence>
<accession>A0A806KFK9</accession>